<dbReference type="Gene3D" id="4.10.240.10">
    <property type="entry name" value="Zn(2)-C6 fungal-type DNA-binding domain"/>
    <property type="match status" value="1"/>
</dbReference>
<feature type="region of interest" description="Disordered" evidence="5">
    <location>
        <begin position="161"/>
        <end position="180"/>
    </location>
</feature>
<evidence type="ECO:0000259" key="6">
    <source>
        <dbReference type="PROSITE" id="PS50048"/>
    </source>
</evidence>
<dbReference type="SUPFAM" id="SSF57701">
    <property type="entry name" value="Zn2/Cys6 DNA-binding domain"/>
    <property type="match status" value="1"/>
</dbReference>
<name>A0AAD4KJ42_9EURO</name>
<dbReference type="PROSITE" id="PS00463">
    <property type="entry name" value="ZN2_CY6_FUNGAL_1"/>
    <property type="match status" value="1"/>
</dbReference>
<sequence>MASALRREYKRVYQACEPCREKKVRCESDPVDKLSCARCQRESRKCYFAATRVRNPAKSRETNRVCRQVSSAVASSSQSVFPSISSSNPRISNTEPADREQSQQQNYSLPDNGRAATVLLQGHPRTYHDALTVLSVACANDEQRRLDSSLLTDVNYSQPLQRNTNITSTNPISNSTSPGTREALRAWSGLRFVCGGLFTPEEALDMVDHFYKYHAPLTAVVPDCFRNHAEHPTLIEEEPILTITLLMIGSRYRRWTGPGALSRSFLVHDRLWRYLQGMITRLFWSEDILVGELTSVMDPVDDSRGSSLPCPNPRSNGFRTIGTCEALLLLLDWHPQGLHFPSPYEDTASSIVWEPKSRCRVAESHWQRGPGSGHNWLARSDRLCRSMLSTVSMLATEMGVFDEEDGTRPGAQGVRIDQQRFYRVRYLIWVYATQQPGRPGWRILTPAPSRLCPPVNDDTIRCWVGVATIMRHANELLFPSQKHTNEIIRNGEYVKCLQTLQPLLQNSLSEFDSSKLTRQMRSILSFEYAHVQLCIFSVALQAVIDRRYHYNEAAGEPYPTPPRVSKQEEGHLIATVKGAQIILRTVIDDFVSDGTLRYLPVRSFSRVLGAALFLLKCCAARIREVDRSVALSLIKHLVSGLRSVYVDDTHLCPRWGDLLERLSRRIEPHTIQTDTATTKNYMHGATLMPSDNTMSIDPSSNTHVSGSTVLDLPQNMPTEVEETRVRQPQEFENSDNPQVFSPWTSNVDTEGYSFEAFSMWWDCWLPQSMAVNYMSSHQSMWEADGNDPMFRDGVYGEAGLGAPLGSSGYSY</sequence>
<reference evidence="7" key="1">
    <citation type="submission" date="2021-12" db="EMBL/GenBank/DDBJ databases">
        <title>Convergent genome expansion in fungi linked to evolution of root-endophyte symbiosis.</title>
        <authorList>
            <consortium name="DOE Joint Genome Institute"/>
            <person name="Ke Y.-H."/>
            <person name="Bonito G."/>
            <person name="Liao H.-L."/>
            <person name="Looney B."/>
            <person name="Rojas-Flechas A."/>
            <person name="Nash J."/>
            <person name="Hameed K."/>
            <person name="Schadt C."/>
            <person name="Martin F."/>
            <person name="Crous P.W."/>
            <person name="Miettinen O."/>
            <person name="Magnuson J.K."/>
            <person name="Labbe J."/>
            <person name="Jacobson D."/>
            <person name="Doktycz M.J."/>
            <person name="Veneault-Fourrey C."/>
            <person name="Kuo A."/>
            <person name="Mondo S."/>
            <person name="Calhoun S."/>
            <person name="Riley R."/>
            <person name="Ohm R."/>
            <person name="LaButti K."/>
            <person name="Andreopoulos B."/>
            <person name="Pangilinan J."/>
            <person name="Nolan M."/>
            <person name="Tritt A."/>
            <person name="Clum A."/>
            <person name="Lipzen A."/>
            <person name="Daum C."/>
            <person name="Barry K."/>
            <person name="Grigoriev I.V."/>
            <person name="Vilgalys R."/>
        </authorList>
    </citation>
    <scope>NUCLEOTIDE SEQUENCE</scope>
    <source>
        <strain evidence="7">PMI_201</strain>
    </source>
</reference>
<proteinExistence type="predicted"/>
<evidence type="ECO:0000313" key="8">
    <source>
        <dbReference type="Proteomes" id="UP001201262"/>
    </source>
</evidence>
<dbReference type="RefSeq" id="XP_046066014.1">
    <property type="nucleotide sequence ID" value="XM_046212817.1"/>
</dbReference>
<dbReference type="GeneID" id="70243104"/>
<dbReference type="GO" id="GO:0003677">
    <property type="term" value="F:DNA binding"/>
    <property type="evidence" value="ECO:0007669"/>
    <property type="project" value="UniProtKB-KW"/>
</dbReference>
<keyword evidence="1" id="KW-0805">Transcription regulation</keyword>
<keyword evidence="3" id="KW-0804">Transcription</keyword>
<evidence type="ECO:0000256" key="4">
    <source>
        <dbReference type="ARBA" id="ARBA00023242"/>
    </source>
</evidence>
<evidence type="ECO:0000256" key="2">
    <source>
        <dbReference type="ARBA" id="ARBA00023125"/>
    </source>
</evidence>
<dbReference type="PANTHER" id="PTHR31644">
    <property type="entry name" value="TRANSCRIPTIONAL ACTIVATOR ARO80-RELATED"/>
    <property type="match status" value="1"/>
</dbReference>
<dbReference type="GO" id="GO:0000981">
    <property type="term" value="F:DNA-binding transcription factor activity, RNA polymerase II-specific"/>
    <property type="evidence" value="ECO:0007669"/>
    <property type="project" value="InterPro"/>
</dbReference>
<keyword evidence="2" id="KW-0238">DNA-binding</keyword>
<dbReference type="SMART" id="SM00066">
    <property type="entry name" value="GAL4"/>
    <property type="match status" value="1"/>
</dbReference>
<dbReference type="InterPro" id="IPR052780">
    <property type="entry name" value="AAA_Catabolism_Regulators"/>
</dbReference>
<feature type="compositionally biased region" description="Low complexity" evidence="5">
    <location>
        <begin position="163"/>
        <end position="178"/>
    </location>
</feature>
<feature type="compositionally biased region" description="Low complexity" evidence="5">
    <location>
        <begin position="77"/>
        <end position="93"/>
    </location>
</feature>
<evidence type="ECO:0000256" key="5">
    <source>
        <dbReference type="SAM" id="MobiDB-lite"/>
    </source>
</evidence>
<keyword evidence="8" id="KW-1185">Reference proteome</keyword>
<dbReference type="CDD" id="cd00067">
    <property type="entry name" value="GAL4"/>
    <property type="match status" value="1"/>
</dbReference>
<dbReference type="PROSITE" id="PS50048">
    <property type="entry name" value="ZN2_CY6_FUNGAL_2"/>
    <property type="match status" value="1"/>
</dbReference>
<keyword evidence="4" id="KW-0539">Nucleus</keyword>
<comment type="caution">
    <text evidence="7">The sequence shown here is derived from an EMBL/GenBank/DDBJ whole genome shotgun (WGS) entry which is preliminary data.</text>
</comment>
<accession>A0AAD4KJ42</accession>
<evidence type="ECO:0000256" key="1">
    <source>
        <dbReference type="ARBA" id="ARBA00023015"/>
    </source>
</evidence>
<dbReference type="PANTHER" id="PTHR31644:SF2">
    <property type="entry name" value="TRANSCRIPTIONAL ACTIVATOR ARO80-RELATED"/>
    <property type="match status" value="1"/>
</dbReference>
<gene>
    <name evidence="7" type="ORF">BGW36DRAFT_330543</name>
</gene>
<organism evidence="7 8">
    <name type="scientific">Talaromyces proteolyticus</name>
    <dbReference type="NCBI Taxonomy" id="1131652"/>
    <lineage>
        <taxon>Eukaryota</taxon>
        <taxon>Fungi</taxon>
        <taxon>Dikarya</taxon>
        <taxon>Ascomycota</taxon>
        <taxon>Pezizomycotina</taxon>
        <taxon>Eurotiomycetes</taxon>
        <taxon>Eurotiomycetidae</taxon>
        <taxon>Eurotiales</taxon>
        <taxon>Trichocomaceae</taxon>
        <taxon>Talaromyces</taxon>
        <taxon>Talaromyces sect. Bacilispori</taxon>
    </lineage>
</organism>
<dbReference type="InterPro" id="IPR001138">
    <property type="entry name" value="Zn2Cys6_DnaBD"/>
</dbReference>
<dbReference type="GO" id="GO:0009074">
    <property type="term" value="P:aromatic amino acid family catabolic process"/>
    <property type="evidence" value="ECO:0007669"/>
    <property type="project" value="TreeGrafter"/>
</dbReference>
<dbReference type="GO" id="GO:0045944">
    <property type="term" value="P:positive regulation of transcription by RNA polymerase II"/>
    <property type="evidence" value="ECO:0007669"/>
    <property type="project" value="TreeGrafter"/>
</dbReference>
<evidence type="ECO:0000256" key="3">
    <source>
        <dbReference type="ARBA" id="ARBA00023163"/>
    </source>
</evidence>
<dbReference type="InterPro" id="IPR036864">
    <property type="entry name" value="Zn2-C6_fun-type_DNA-bd_sf"/>
</dbReference>
<protein>
    <recommendedName>
        <fullName evidence="6">Zn(2)-C6 fungal-type domain-containing protein</fullName>
    </recommendedName>
</protein>
<dbReference type="GO" id="GO:0005634">
    <property type="term" value="C:nucleus"/>
    <property type="evidence" value="ECO:0007669"/>
    <property type="project" value="TreeGrafter"/>
</dbReference>
<dbReference type="GO" id="GO:0008270">
    <property type="term" value="F:zinc ion binding"/>
    <property type="evidence" value="ECO:0007669"/>
    <property type="project" value="InterPro"/>
</dbReference>
<dbReference type="EMBL" id="JAJTJA010000015">
    <property type="protein sequence ID" value="KAH8689660.1"/>
    <property type="molecule type" value="Genomic_DNA"/>
</dbReference>
<evidence type="ECO:0000313" key="7">
    <source>
        <dbReference type="EMBL" id="KAH8689660.1"/>
    </source>
</evidence>
<feature type="region of interest" description="Disordered" evidence="5">
    <location>
        <begin position="77"/>
        <end position="111"/>
    </location>
</feature>
<dbReference type="Proteomes" id="UP001201262">
    <property type="component" value="Unassembled WGS sequence"/>
</dbReference>
<feature type="domain" description="Zn(2)-C6 fungal-type" evidence="6">
    <location>
        <begin position="15"/>
        <end position="48"/>
    </location>
</feature>
<dbReference type="AlphaFoldDB" id="A0AAD4KJ42"/>